<dbReference type="PRINTS" id="PR01713">
    <property type="entry name" value="NUCEPIMERASE"/>
</dbReference>
<dbReference type="EMBL" id="CP003349">
    <property type="protein sequence ID" value="AFD08574.1"/>
    <property type="molecule type" value="Genomic_DNA"/>
</dbReference>
<dbReference type="STRING" id="929556.Solca_3570"/>
<dbReference type="AlphaFoldDB" id="H8KSM3"/>
<organism evidence="3 4">
    <name type="scientific">Solitalea canadensis (strain ATCC 29591 / DSM 3403 / JCM 21819 / LMG 8368 / NBRC 15130 / NCIMB 12057 / USAM 9D)</name>
    <name type="common">Flexibacter canadensis</name>
    <dbReference type="NCBI Taxonomy" id="929556"/>
    <lineage>
        <taxon>Bacteria</taxon>
        <taxon>Pseudomonadati</taxon>
        <taxon>Bacteroidota</taxon>
        <taxon>Sphingobacteriia</taxon>
        <taxon>Sphingobacteriales</taxon>
        <taxon>Sphingobacteriaceae</taxon>
        <taxon>Solitalea</taxon>
    </lineage>
</organism>
<feature type="domain" description="NAD(P)-binding" evidence="2">
    <location>
        <begin position="5"/>
        <end position="307"/>
    </location>
</feature>
<dbReference type="Gene3D" id="3.90.25.10">
    <property type="entry name" value="UDP-galactose 4-epimerase, domain 1"/>
    <property type="match status" value="1"/>
</dbReference>
<dbReference type="Gene3D" id="3.40.50.720">
    <property type="entry name" value="NAD(P)-binding Rossmann-like Domain"/>
    <property type="match status" value="1"/>
</dbReference>
<dbReference type="RefSeq" id="WP_014681797.1">
    <property type="nucleotide sequence ID" value="NC_017770.1"/>
</dbReference>
<dbReference type="SUPFAM" id="SSF51735">
    <property type="entry name" value="NAD(P)-binding Rossmann-fold domains"/>
    <property type="match status" value="1"/>
</dbReference>
<gene>
    <name evidence="3" type="ordered locus">Solca_3570</name>
</gene>
<sequence length="316" mass="35828">MRDILITGGAGFIGSNLIKKLLTEGKVNITCVDNFDDFYSRKVKEHNIASFINHPNFKLFEFDLADYKNINHFLTKKFDTIIHLAGKAGVRPSIEQPQAYQRANVDATQNLLEFAKNQGIKQFIFASSSSVYGINPNTPWKEDEPLMPISPYASTKLSCEQLGHVYSHLYDIRFLALRFFTVYGPAQRPDLAIHKFFKSILNEAAIPVFGDGNTSRDYTYIDDILQGIIACIDYDKSNYEIINLGNSDTVTLSHLIESIEKTCNKKAIINRMPMQPGDVPKTFADVGKAHRLLGYRPTTKLTEGLKKFYEWYTSTN</sequence>
<evidence type="ECO:0000256" key="1">
    <source>
        <dbReference type="ARBA" id="ARBA00023027"/>
    </source>
</evidence>
<dbReference type="Proteomes" id="UP000007590">
    <property type="component" value="Chromosome"/>
</dbReference>
<reference evidence="3" key="1">
    <citation type="submission" date="2012-02" db="EMBL/GenBank/DDBJ databases">
        <title>The complete genome of Solitalea canadensis DSM 3403.</title>
        <authorList>
            <consortium name="US DOE Joint Genome Institute (JGI-PGF)"/>
            <person name="Lucas S."/>
            <person name="Copeland A."/>
            <person name="Lapidus A."/>
            <person name="Glavina del Rio T."/>
            <person name="Dalin E."/>
            <person name="Tice H."/>
            <person name="Bruce D."/>
            <person name="Goodwin L."/>
            <person name="Pitluck S."/>
            <person name="Peters L."/>
            <person name="Ovchinnikova G."/>
            <person name="Lu M."/>
            <person name="Kyrpides N."/>
            <person name="Mavromatis K."/>
            <person name="Ivanova N."/>
            <person name="Brettin T."/>
            <person name="Detter J.C."/>
            <person name="Han C."/>
            <person name="Larimer F."/>
            <person name="Land M."/>
            <person name="Hauser L."/>
            <person name="Markowitz V."/>
            <person name="Cheng J.-F."/>
            <person name="Hugenholtz P."/>
            <person name="Woyke T."/>
            <person name="Wu D."/>
            <person name="Spring S."/>
            <person name="Schroeder M."/>
            <person name="Kopitz M."/>
            <person name="Brambilla E."/>
            <person name="Klenk H.-P."/>
            <person name="Eisen J.A."/>
        </authorList>
    </citation>
    <scope>NUCLEOTIDE SEQUENCE</scope>
    <source>
        <strain evidence="3">DSM 3403</strain>
    </source>
</reference>
<evidence type="ECO:0000313" key="4">
    <source>
        <dbReference type="Proteomes" id="UP000007590"/>
    </source>
</evidence>
<evidence type="ECO:0000259" key="2">
    <source>
        <dbReference type="Pfam" id="PF16363"/>
    </source>
</evidence>
<proteinExistence type="predicted"/>
<dbReference type="Pfam" id="PF16363">
    <property type="entry name" value="GDP_Man_Dehyd"/>
    <property type="match status" value="1"/>
</dbReference>
<keyword evidence="1" id="KW-0520">NAD</keyword>
<keyword evidence="4" id="KW-1185">Reference proteome</keyword>
<protein>
    <submittedName>
        <fullName evidence="3">Nucleoside-diphosphate-sugar epimerase</fullName>
    </submittedName>
</protein>
<dbReference type="KEGG" id="scn:Solca_3570"/>
<dbReference type="eggNOG" id="COG0451">
    <property type="taxonomic scope" value="Bacteria"/>
</dbReference>
<evidence type="ECO:0000313" key="3">
    <source>
        <dbReference type="EMBL" id="AFD08574.1"/>
    </source>
</evidence>
<dbReference type="InterPro" id="IPR036291">
    <property type="entry name" value="NAD(P)-bd_dom_sf"/>
</dbReference>
<name>H8KSM3_SOLCM</name>
<dbReference type="HOGENOM" id="CLU_007383_1_7_10"/>
<accession>H8KSM3</accession>
<dbReference type="PANTHER" id="PTHR43574">
    <property type="entry name" value="EPIMERASE-RELATED"/>
    <property type="match status" value="1"/>
</dbReference>
<dbReference type="OrthoDB" id="9801785at2"/>
<dbReference type="InterPro" id="IPR016040">
    <property type="entry name" value="NAD(P)-bd_dom"/>
</dbReference>